<feature type="chain" id="PRO_5041289023" evidence="1">
    <location>
        <begin position="22"/>
        <end position="207"/>
    </location>
</feature>
<evidence type="ECO:0000256" key="1">
    <source>
        <dbReference type="SAM" id="SignalP"/>
    </source>
</evidence>
<dbReference type="Proteomes" id="UP001175261">
    <property type="component" value="Unassembled WGS sequence"/>
</dbReference>
<gene>
    <name evidence="2" type="ORF">NLU13_8692</name>
</gene>
<organism evidence="2 3">
    <name type="scientific">Sarocladium strictum</name>
    <name type="common">Black bundle disease fungus</name>
    <name type="synonym">Acremonium strictum</name>
    <dbReference type="NCBI Taxonomy" id="5046"/>
    <lineage>
        <taxon>Eukaryota</taxon>
        <taxon>Fungi</taxon>
        <taxon>Dikarya</taxon>
        <taxon>Ascomycota</taxon>
        <taxon>Pezizomycotina</taxon>
        <taxon>Sordariomycetes</taxon>
        <taxon>Hypocreomycetidae</taxon>
        <taxon>Hypocreales</taxon>
        <taxon>Sarocladiaceae</taxon>
        <taxon>Sarocladium</taxon>
    </lineage>
</organism>
<dbReference type="AlphaFoldDB" id="A0AA39GCH6"/>
<reference evidence="2" key="1">
    <citation type="submission" date="2022-10" db="EMBL/GenBank/DDBJ databases">
        <title>Determination and structural analysis of whole genome sequence of Sarocladium strictum F4-1.</title>
        <authorList>
            <person name="Hu L."/>
            <person name="Jiang Y."/>
        </authorList>
    </citation>
    <scope>NUCLEOTIDE SEQUENCE</scope>
    <source>
        <strain evidence="2">F4-1</strain>
    </source>
</reference>
<keyword evidence="1" id="KW-0732">Signal</keyword>
<proteinExistence type="predicted"/>
<comment type="caution">
    <text evidence="2">The sequence shown here is derived from an EMBL/GenBank/DDBJ whole genome shotgun (WGS) entry which is preliminary data.</text>
</comment>
<evidence type="ECO:0000313" key="3">
    <source>
        <dbReference type="Proteomes" id="UP001175261"/>
    </source>
</evidence>
<protein>
    <submittedName>
        <fullName evidence="2">Uncharacterized protein</fullName>
    </submittedName>
</protein>
<keyword evidence="3" id="KW-1185">Reference proteome</keyword>
<evidence type="ECO:0000313" key="2">
    <source>
        <dbReference type="EMBL" id="KAK0384606.1"/>
    </source>
</evidence>
<name>A0AA39GCH6_SARSR</name>
<sequence length="207" mass="23436">MFKLLILGFALCLLLESGGYFASFLSAATSLPTLFHAGHVPTPSSLESFCPVHMDMAELSGTPYDPFQFFEMTEDNHSFAAGCHGHRLPLHLLPRPQGQAPRSENYTTTAVVQLSRTSDRQIYWKIFTYAVQALCPAGQTPQDNPKLLAMKDFSEAYRRLTDLEAYVEERRQYFPNDIKAFKKALKDVKKERDSIRKRLAIACAPWV</sequence>
<feature type="signal peptide" evidence="1">
    <location>
        <begin position="1"/>
        <end position="21"/>
    </location>
</feature>
<dbReference type="EMBL" id="JAPDFR010000008">
    <property type="protein sequence ID" value="KAK0384606.1"/>
    <property type="molecule type" value="Genomic_DNA"/>
</dbReference>
<accession>A0AA39GCH6</accession>